<protein>
    <submittedName>
        <fullName evidence="2">Uncharacterized protein</fullName>
    </submittedName>
</protein>
<evidence type="ECO:0000313" key="3">
    <source>
        <dbReference type="Proteomes" id="UP000050525"/>
    </source>
</evidence>
<feature type="region of interest" description="Disordered" evidence="1">
    <location>
        <begin position="1"/>
        <end position="41"/>
    </location>
</feature>
<evidence type="ECO:0000313" key="2">
    <source>
        <dbReference type="EMBL" id="KYO30817.1"/>
    </source>
</evidence>
<dbReference type="EMBL" id="AKHW03004153">
    <property type="protein sequence ID" value="KYO30817.1"/>
    <property type="molecule type" value="Genomic_DNA"/>
</dbReference>
<accession>A0A151N269</accession>
<gene>
    <name evidence="2" type="ORF">Y1Q_0014335</name>
</gene>
<reference evidence="2 3" key="1">
    <citation type="journal article" date="2012" name="Genome Biol.">
        <title>Sequencing three crocodilian genomes to illuminate the evolution of archosaurs and amniotes.</title>
        <authorList>
            <person name="St John J.A."/>
            <person name="Braun E.L."/>
            <person name="Isberg S.R."/>
            <person name="Miles L.G."/>
            <person name="Chong A.Y."/>
            <person name="Gongora J."/>
            <person name="Dalzell P."/>
            <person name="Moran C."/>
            <person name="Bed'hom B."/>
            <person name="Abzhanov A."/>
            <person name="Burgess S.C."/>
            <person name="Cooksey A.M."/>
            <person name="Castoe T.A."/>
            <person name="Crawford N.G."/>
            <person name="Densmore L.D."/>
            <person name="Drew J.C."/>
            <person name="Edwards S.V."/>
            <person name="Faircloth B.C."/>
            <person name="Fujita M.K."/>
            <person name="Greenwold M.J."/>
            <person name="Hoffmann F.G."/>
            <person name="Howard J.M."/>
            <person name="Iguchi T."/>
            <person name="Janes D.E."/>
            <person name="Khan S.Y."/>
            <person name="Kohno S."/>
            <person name="de Koning A.J."/>
            <person name="Lance S.L."/>
            <person name="McCarthy F.M."/>
            <person name="McCormack J.E."/>
            <person name="Merchant M.E."/>
            <person name="Peterson D.G."/>
            <person name="Pollock D.D."/>
            <person name="Pourmand N."/>
            <person name="Raney B.J."/>
            <person name="Roessler K.A."/>
            <person name="Sanford J.R."/>
            <person name="Sawyer R.H."/>
            <person name="Schmidt C.J."/>
            <person name="Triplett E.W."/>
            <person name="Tuberville T.D."/>
            <person name="Venegas-Anaya M."/>
            <person name="Howard J.T."/>
            <person name="Jarvis E.D."/>
            <person name="Guillette L.J.Jr."/>
            <person name="Glenn T.C."/>
            <person name="Green R.E."/>
            <person name="Ray D.A."/>
        </authorList>
    </citation>
    <scope>NUCLEOTIDE SEQUENCE [LARGE SCALE GENOMIC DNA]</scope>
    <source>
        <strain evidence="2">KSC_2009_1</strain>
    </source>
</reference>
<comment type="caution">
    <text evidence="2">The sequence shown here is derived from an EMBL/GenBank/DDBJ whole genome shotgun (WGS) entry which is preliminary data.</text>
</comment>
<name>A0A151N269_ALLMI</name>
<dbReference type="Proteomes" id="UP000050525">
    <property type="component" value="Unassembled WGS sequence"/>
</dbReference>
<evidence type="ECO:0000256" key="1">
    <source>
        <dbReference type="SAM" id="MobiDB-lite"/>
    </source>
</evidence>
<organism evidence="2 3">
    <name type="scientific">Alligator mississippiensis</name>
    <name type="common">American alligator</name>
    <dbReference type="NCBI Taxonomy" id="8496"/>
    <lineage>
        <taxon>Eukaryota</taxon>
        <taxon>Metazoa</taxon>
        <taxon>Chordata</taxon>
        <taxon>Craniata</taxon>
        <taxon>Vertebrata</taxon>
        <taxon>Euteleostomi</taxon>
        <taxon>Archelosauria</taxon>
        <taxon>Archosauria</taxon>
        <taxon>Crocodylia</taxon>
        <taxon>Alligatoridae</taxon>
        <taxon>Alligatorinae</taxon>
        <taxon>Alligator</taxon>
    </lineage>
</organism>
<proteinExistence type="predicted"/>
<keyword evidence="3" id="KW-1185">Reference proteome</keyword>
<sequence>MVHGAVRAQSSRRFAPTSRGTDPRQPSATSGHIAGSATQTHMKPGLETLILRCKWTEMERTSLSLVLETRGGLVKVPSVH</sequence>
<dbReference type="AlphaFoldDB" id="A0A151N269"/>
<feature type="compositionally biased region" description="Polar residues" evidence="1">
    <location>
        <begin position="8"/>
        <end position="41"/>
    </location>
</feature>